<keyword evidence="3" id="KW-1185">Reference proteome</keyword>
<proteinExistence type="predicted"/>
<evidence type="ECO:0000313" key="4">
    <source>
        <dbReference type="WBParaSite" id="PgR029_g001_t01"/>
    </source>
</evidence>
<sequence>GLFKYLFAFMFKKLFFSSAISLLTARLRARSPTSGAVLETGPYRLELLPSANFLANINISKLLCERQFKSKSNGTHSTTPLDTGLTGGVGPTLAPPYPLPPLNLIQQFAFPYRLDISSPPSVSASQNAIHMPHSVPQSSTNLPNAAAAAAFNVMAASANAHAAAMLHQAATLHPYAAAQMAAAAAAAQMLQQQHPTNNTSNQLHHLEPQSAVVVPTAKNANDVQNEAVKNDGVATSVCSEKLTSSVSTTKKTGMEEEDTRSHREAKIEVFSEDEEDYDMGEIIESQATDEKTIWENNSGKAMIDSGGISGSEQQRFSETHNCSVADYSNEYPPLPTAGCSDVPLRYSAVVKGVKPATSTIKPPFSQLKESVSVHSHRSACTSSSMSTQTSQWDEVVVERGGKFSKPAPQCIHWNNPKHRLDFPCRFWHPREQCRYYPNCSSTADECGFAHPFCADFCHCPKGKRDPQKNHRLPDDRYFGGGDRVKYDGSNTQ</sequence>
<feature type="chain" id="PRO_5041189901" evidence="2">
    <location>
        <begin position="30"/>
        <end position="492"/>
    </location>
</feature>
<feature type="compositionally biased region" description="Basic and acidic residues" evidence="1">
    <location>
        <begin position="464"/>
        <end position="486"/>
    </location>
</feature>
<dbReference type="Proteomes" id="UP000887569">
    <property type="component" value="Unplaced"/>
</dbReference>
<dbReference type="WBParaSite" id="PgR029_g001_t01">
    <property type="protein sequence ID" value="PgR029_g001_t01"/>
    <property type="gene ID" value="PgR029_g001"/>
</dbReference>
<organism evidence="3 4">
    <name type="scientific">Parascaris univalens</name>
    <name type="common">Nematode worm</name>
    <dbReference type="NCBI Taxonomy" id="6257"/>
    <lineage>
        <taxon>Eukaryota</taxon>
        <taxon>Metazoa</taxon>
        <taxon>Ecdysozoa</taxon>
        <taxon>Nematoda</taxon>
        <taxon>Chromadorea</taxon>
        <taxon>Rhabditida</taxon>
        <taxon>Spirurina</taxon>
        <taxon>Ascaridomorpha</taxon>
        <taxon>Ascaridoidea</taxon>
        <taxon>Ascarididae</taxon>
        <taxon>Parascaris</taxon>
    </lineage>
</organism>
<evidence type="ECO:0000256" key="1">
    <source>
        <dbReference type="SAM" id="MobiDB-lite"/>
    </source>
</evidence>
<dbReference type="AlphaFoldDB" id="A0A915B6H5"/>
<keyword evidence="2" id="KW-0732">Signal</keyword>
<evidence type="ECO:0000256" key="2">
    <source>
        <dbReference type="SAM" id="SignalP"/>
    </source>
</evidence>
<accession>A0A915B6H5</accession>
<evidence type="ECO:0000313" key="3">
    <source>
        <dbReference type="Proteomes" id="UP000887569"/>
    </source>
</evidence>
<reference evidence="4 5" key="1">
    <citation type="submission" date="2022-11" db="UniProtKB">
        <authorList>
            <consortium name="WormBaseParasite"/>
        </authorList>
    </citation>
    <scope>IDENTIFICATION</scope>
</reference>
<feature type="region of interest" description="Disordered" evidence="1">
    <location>
        <begin position="464"/>
        <end position="492"/>
    </location>
</feature>
<evidence type="ECO:0000313" key="5">
    <source>
        <dbReference type="WBParaSite" id="PgR029_g001_t02"/>
    </source>
</evidence>
<feature type="signal peptide" evidence="2">
    <location>
        <begin position="1"/>
        <end position="29"/>
    </location>
</feature>
<protein>
    <submittedName>
        <fullName evidence="4 5">C3H1-type domain-containing protein</fullName>
    </submittedName>
</protein>
<dbReference type="WBParaSite" id="PgR029_g001_t02">
    <property type="protein sequence ID" value="PgR029_g001_t02"/>
    <property type="gene ID" value="PgR029_g001"/>
</dbReference>
<name>A0A915B6H5_PARUN</name>